<dbReference type="STRING" id="1918946.VPAL9027_02980"/>
<keyword evidence="1" id="KW-1133">Transmembrane helix</keyword>
<evidence type="ECO:0000313" key="2">
    <source>
        <dbReference type="EMBL" id="SJL84968.1"/>
    </source>
</evidence>
<gene>
    <name evidence="2" type="ORF">VPAL9027_02980</name>
</gene>
<dbReference type="Proteomes" id="UP000189475">
    <property type="component" value="Unassembled WGS sequence"/>
</dbReference>
<evidence type="ECO:0000313" key="3">
    <source>
        <dbReference type="Proteomes" id="UP000189475"/>
    </source>
</evidence>
<evidence type="ECO:0000256" key="1">
    <source>
        <dbReference type="SAM" id="Phobius"/>
    </source>
</evidence>
<dbReference type="EMBL" id="FUFT01000008">
    <property type="protein sequence ID" value="SJL84968.1"/>
    <property type="molecule type" value="Genomic_DNA"/>
</dbReference>
<feature type="transmembrane region" description="Helical" evidence="1">
    <location>
        <begin position="72"/>
        <end position="99"/>
    </location>
</feature>
<dbReference type="AlphaFoldDB" id="A0A1R4B7S0"/>
<accession>A0A1R4B7S0</accession>
<name>A0A1R4B7S0_9VIBR</name>
<reference evidence="2 3" key="1">
    <citation type="submission" date="2017-02" db="EMBL/GenBank/DDBJ databases">
        <authorList>
            <person name="Peterson S.W."/>
        </authorList>
    </citation>
    <scope>NUCLEOTIDE SEQUENCE [LARGE SCALE GENOMIC DNA]</scope>
    <source>
        <strain evidence="2 3">CECT 9027</strain>
    </source>
</reference>
<keyword evidence="1" id="KW-0812">Transmembrane</keyword>
<dbReference type="RefSeq" id="WP_077315362.1">
    <property type="nucleotide sequence ID" value="NZ_AP024887.1"/>
</dbReference>
<protein>
    <recommendedName>
        <fullName evidence="4">TM2 domain protein</fullName>
    </recommendedName>
</protein>
<dbReference type="OrthoDB" id="5768428at2"/>
<keyword evidence="1" id="KW-0472">Membrane</keyword>
<evidence type="ECO:0008006" key="4">
    <source>
        <dbReference type="Google" id="ProtNLM"/>
    </source>
</evidence>
<keyword evidence="3" id="KW-1185">Reference proteome</keyword>
<proteinExistence type="predicted"/>
<organism evidence="2 3">
    <name type="scientific">Vibrio palustris</name>
    <dbReference type="NCBI Taxonomy" id="1918946"/>
    <lineage>
        <taxon>Bacteria</taxon>
        <taxon>Pseudomonadati</taxon>
        <taxon>Pseudomonadota</taxon>
        <taxon>Gammaproteobacteria</taxon>
        <taxon>Vibrionales</taxon>
        <taxon>Vibrionaceae</taxon>
        <taxon>Vibrio</taxon>
    </lineage>
</organism>
<sequence>MRLLEPIEQLESKEEHLRKQVNALPENQKREFYHRQSKQLKDPDTYAALNWLFVGGFHHCYLGKYALFALEISLLTISMVGFFLGHSSALVILALLVIYELPQLFFSQKIARQYNYQLSCRIFEDVSNPH</sequence>